<dbReference type="AlphaFoldDB" id="A0A1F6TIT9"/>
<feature type="domain" description="Response regulatory" evidence="8">
    <location>
        <begin position="6"/>
        <end position="120"/>
    </location>
</feature>
<organism evidence="9 10">
    <name type="scientific">Candidatus Muproteobacteria bacterium RIFCSPHIGHO2_01_FULL_65_16</name>
    <dbReference type="NCBI Taxonomy" id="1817764"/>
    <lineage>
        <taxon>Bacteria</taxon>
        <taxon>Pseudomonadati</taxon>
        <taxon>Pseudomonadota</taxon>
        <taxon>Candidatus Muproteobacteria</taxon>
    </lineage>
</organism>
<dbReference type="GO" id="GO:0006355">
    <property type="term" value="P:regulation of DNA-templated transcription"/>
    <property type="evidence" value="ECO:0007669"/>
    <property type="project" value="InterPro"/>
</dbReference>
<sequence length="200" mass="21668">MQAEPVVYVVDDDDAIRDSLRLLLRSAGLQAKTFASAQQFLDAYIEPAPGVLLVDVRMPGMSGLELQELLAARKITLPVIIITGHGHVAMAVRAMKVGAADFIEKPFDNEALLECIRKTLARAADARRLQAHGAEAAARLARLTPREREVLELLVAGKSNKAIASDLGISARTVEVHRAKIMEKLDARSLADVVRISLTS</sequence>
<dbReference type="PROSITE" id="PS50110">
    <property type="entry name" value="RESPONSE_REGULATORY"/>
    <property type="match status" value="1"/>
</dbReference>
<dbReference type="SUPFAM" id="SSF46894">
    <property type="entry name" value="C-terminal effector domain of the bipartite response regulators"/>
    <property type="match status" value="1"/>
</dbReference>
<dbReference type="PRINTS" id="PR00038">
    <property type="entry name" value="HTHLUXR"/>
</dbReference>
<evidence type="ECO:0000259" key="7">
    <source>
        <dbReference type="PROSITE" id="PS50043"/>
    </source>
</evidence>
<dbReference type="PROSITE" id="PS50043">
    <property type="entry name" value="HTH_LUXR_2"/>
    <property type="match status" value="1"/>
</dbReference>
<dbReference type="GO" id="GO:0003677">
    <property type="term" value="F:DNA binding"/>
    <property type="evidence" value="ECO:0007669"/>
    <property type="project" value="UniProtKB-KW"/>
</dbReference>
<dbReference type="InterPro" id="IPR016032">
    <property type="entry name" value="Sig_transdc_resp-reg_C-effctor"/>
</dbReference>
<evidence type="ECO:0000256" key="5">
    <source>
        <dbReference type="ARBA" id="ARBA00023163"/>
    </source>
</evidence>
<dbReference type="STRING" id="1817764.A2637_06690"/>
<dbReference type="CDD" id="cd17537">
    <property type="entry name" value="REC_FixJ"/>
    <property type="match status" value="1"/>
</dbReference>
<dbReference type="InterPro" id="IPR011006">
    <property type="entry name" value="CheY-like_superfamily"/>
</dbReference>
<dbReference type="GO" id="GO:0000160">
    <property type="term" value="P:phosphorelay signal transduction system"/>
    <property type="evidence" value="ECO:0007669"/>
    <property type="project" value="UniProtKB-KW"/>
</dbReference>
<gene>
    <name evidence="9" type="ORF">A2637_06690</name>
</gene>
<dbReference type="PANTHER" id="PTHR44688:SF16">
    <property type="entry name" value="DNA-BINDING TRANSCRIPTIONAL ACTIVATOR DEVR_DOSR"/>
    <property type="match status" value="1"/>
</dbReference>
<dbReference type="SMART" id="SM00448">
    <property type="entry name" value="REC"/>
    <property type="match status" value="1"/>
</dbReference>
<evidence type="ECO:0000256" key="3">
    <source>
        <dbReference type="ARBA" id="ARBA00023015"/>
    </source>
</evidence>
<dbReference type="Proteomes" id="UP000179360">
    <property type="component" value="Unassembled WGS sequence"/>
</dbReference>
<evidence type="ECO:0000259" key="8">
    <source>
        <dbReference type="PROSITE" id="PS50110"/>
    </source>
</evidence>
<keyword evidence="3" id="KW-0805">Transcription regulation</keyword>
<evidence type="ECO:0000313" key="9">
    <source>
        <dbReference type="EMBL" id="OGI45021.1"/>
    </source>
</evidence>
<protein>
    <submittedName>
        <fullName evidence="9">DNA-binding response regulator</fullName>
    </submittedName>
</protein>
<dbReference type="InterPro" id="IPR036388">
    <property type="entry name" value="WH-like_DNA-bd_sf"/>
</dbReference>
<evidence type="ECO:0000256" key="6">
    <source>
        <dbReference type="PROSITE-ProRule" id="PRU00169"/>
    </source>
</evidence>
<dbReference type="Gene3D" id="1.10.10.10">
    <property type="entry name" value="Winged helix-like DNA-binding domain superfamily/Winged helix DNA-binding domain"/>
    <property type="match status" value="1"/>
</dbReference>
<name>A0A1F6TIT9_9PROT</name>
<accession>A0A1F6TIT9</accession>
<keyword evidence="4 9" id="KW-0238">DNA-binding</keyword>
<evidence type="ECO:0000256" key="2">
    <source>
        <dbReference type="ARBA" id="ARBA00023012"/>
    </source>
</evidence>
<evidence type="ECO:0000256" key="4">
    <source>
        <dbReference type="ARBA" id="ARBA00023125"/>
    </source>
</evidence>
<keyword evidence="5" id="KW-0804">Transcription</keyword>
<dbReference type="SUPFAM" id="SSF52172">
    <property type="entry name" value="CheY-like"/>
    <property type="match status" value="1"/>
</dbReference>
<evidence type="ECO:0000256" key="1">
    <source>
        <dbReference type="ARBA" id="ARBA00022553"/>
    </source>
</evidence>
<feature type="modified residue" description="4-aspartylphosphate" evidence="6">
    <location>
        <position position="55"/>
    </location>
</feature>
<dbReference type="InterPro" id="IPR001789">
    <property type="entry name" value="Sig_transdc_resp-reg_receiver"/>
</dbReference>
<dbReference type="EMBL" id="MFSY01000102">
    <property type="protein sequence ID" value="OGI45021.1"/>
    <property type="molecule type" value="Genomic_DNA"/>
</dbReference>
<dbReference type="PANTHER" id="PTHR44688">
    <property type="entry name" value="DNA-BINDING TRANSCRIPTIONAL ACTIVATOR DEVR_DOSR"/>
    <property type="match status" value="1"/>
</dbReference>
<keyword evidence="1 6" id="KW-0597">Phosphoprotein</keyword>
<comment type="caution">
    <text evidence="9">The sequence shown here is derived from an EMBL/GenBank/DDBJ whole genome shotgun (WGS) entry which is preliminary data.</text>
</comment>
<evidence type="ECO:0000313" key="10">
    <source>
        <dbReference type="Proteomes" id="UP000179360"/>
    </source>
</evidence>
<feature type="domain" description="HTH luxR-type" evidence="7">
    <location>
        <begin position="136"/>
        <end position="200"/>
    </location>
</feature>
<dbReference type="Pfam" id="PF00072">
    <property type="entry name" value="Response_reg"/>
    <property type="match status" value="1"/>
</dbReference>
<keyword evidence="2" id="KW-0902">Two-component regulatory system</keyword>
<reference evidence="9 10" key="1">
    <citation type="journal article" date="2016" name="Nat. Commun.">
        <title>Thousands of microbial genomes shed light on interconnected biogeochemical processes in an aquifer system.</title>
        <authorList>
            <person name="Anantharaman K."/>
            <person name="Brown C.T."/>
            <person name="Hug L.A."/>
            <person name="Sharon I."/>
            <person name="Castelle C.J."/>
            <person name="Probst A.J."/>
            <person name="Thomas B.C."/>
            <person name="Singh A."/>
            <person name="Wilkins M.J."/>
            <person name="Karaoz U."/>
            <person name="Brodie E.L."/>
            <person name="Williams K.H."/>
            <person name="Hubbard S.S."/>
            <person name="Banfield J.F."/>
        </authorList>
    </citation>
    <scope>NUCLEOTIDE SEQUENCE [LARGE SCALE GENOMIC DNA]</scope>
</reference>
<dbReference type="InterPro" id="IPR000792">
    <property type="entry name" value="Tscrpt_reg_LuxR_C"/>
</dbReference>
<dbReference type="FunFam" id="3.40.50.2300:FF:000018">
    <property type="entry name" value="DNA-binding transcriptional regulator NtrC"/>
    <property type="match status" value="1"/>
</dbReference>
<dbReference type="CDD" id="cd06170">
    <property type="entry name" value="LuxR_C_like"/>
    <property type="match status" value="1"/>
</dbReference>
<proteinExistence type="predicted"/>
<dbReference type="Pfam" id="PF00196">
    <property type="entry name" value="GerE"/>
    <property type="match status" value="1"/>
</dbReference>
<dbReference type="SMART" id="SM00421">
    <property type="entry name" value="HTH_LUXR"/>
    <property type="match status" value="1"/>
</dbReference>
<dbReference type="Gene3D" id="3.40.50.2300">
    <property type="match status" value="1"/>
</dbReference>